<dbReference type="GO" id="GO:0016020">
    <property type="term" value="C:membrane"/>
    <property type="evidence" value="ECO:0007669"/>
    <property type="project" value="UniProtKB-SubCell"/>
</dbReference>
<keyword evidence="4 8" id="KW-1133">Transmembrane helix</keyword>
<protein>
    <submittedName>
        <fullName evidence="10">Organic cation/carnitine transporter4</fullName>
    </submittedName>
</protein>
<organism evidence="10 11">
    <name type="scientific">Artemisia annua</name>
    <name type="common">Sweet wormwood</name>
    <dbReference type="NCBI Taxonomy" id="35608"/>
    <lineage>
        <taxon>Eukaryota</taxon>
        <taxon>Viridiplantae</taxon>
        <taxon>Streptophyta</taxon>
        <taxon>Embryophyta</taxon>
        <taxon>Tracheophyta</taxon>
        <taxon>Spermatophyta</taxon>
        <taxon>Magnoliopsida</taxon>
        <taxon>eudicotyledons</taxon>
        <taxon>Gunneridae</taxon>
        <taxon>Pentapetalae</taxon>
        <taxon>asterids</taxon>
        <taxon>campanulids</taxon>
        <taxon>Asterales</taxon>
        <taxon>Asteraceae</taxon>
        <taxon>Asteroideae</taxon>
        <taxon>Anthemideae</taxon>
        <taxon>Artemisiinae</taxon>
        <taxon>Artemisia</taxon>
    </lineage>
</organism>
<feature type="transmembrane region" description="Helical" evidence="8">
    <location>
        <begin position="161"/>
        <end position="180"/>
    </location>
</feature>
<dbReference type="OrthoDB" id="3936150at2759"/>
<dbReference type="InterPro" id="IPR005828">
    <property type="entry name" value="MFS_sugar_transport-like"/>
</dbReference>
<feature type="transmembrane region" description="Helical" evidence="8">
    <location>
        <begin position="426"/>
        <end position="449"/>
    </location>
</feature>
<feature type="transmembrane region" description="Helical" evidence="8">
    <location>
        <begin position="218"/>
        <end position="241"/>
    </location>
</feature>
<evidence type="ECO:0000313" key="11">
    <source>
        <dbReference type="Proteomes" id="UP000245207"/>
    </source>
</evidence>
<dbReference type="PROSITE" id="PS50850">
    <property type="entry name" value="MFS"/>
    <property type="match status" value="1"/>
</dbReference>
<evidence type="ECO:0000256" key="5">
    <source>
        <dbReference type="ARBA" id="ARBA00023136"/>
    </source>
</evidence>
<gene>
    <name evidence="10" type="ORF">CTI12_AA295490</name>
</gene>
<feature type="transmembrane region" description="Helical" evidence="8">
    <location>
        <begin position="130"/>
        <end position="149"/>
    </location>
</feature>
<dbReference type="STRING" id="35608.A0A2U1N6T3"/>
<sequence>MSFHRNSLDDLQPPLLPLIETHITTENGQPPLEQLSADQMLTKYCGEFGFWQLRHFVLTCMAWVLDAFHTMVMIFADREPGWTCEPGFVCVWDTDKSVCGLQPGSWRWDGGEGRSTVTEWGLVCGQKYKVGLVQALFFVGSMIGSGTFGHLSDSKLGRKGSLTIVCIMNILFGLLTSISPNYPTYVLLRLLTGFSSGGVGICAFVLATEPIGPTKRGIAGMSTFYFYSLGIALSSGIAYIFQSWRTLYIASSVPSILFLTLIIPFISESPRWYLIRGETDKAMKIMHNIAKSNGKHLPKGVYIVLDEEAKSSHDKGTEILTKESVSGLVIDVIKAPLMRKRLFLLMGINFTCSVVYYGLNLNVVNLKTNIHLSVLLNAIAEMPAYLLTSILIDRYGRRPLGVVTQWFSGIFCIMGSLSRSQGSWQLLRMACGFLGIFGMAGTYNLLYIYSMELFPTVVRNAALGCARQVGQFGNIIVPFVVVMDGGYSFMVFGVCGIVGGILVFYLPETLNKPLYDTMDRTIDKENESLCLRKGWWNGDTNKNTVEVS</sequence>
<evidence type="ECO:0000259" key="9">
    <source>
        <dbReference type="PROSITE" id="PS50850"/>
    </source>
</evidence>
<keyword evidence="3 8" id="KW-0812">Transmembrane</keyword>
<dbReference type="SUPFAM" id="SSF103473">
    <property type="entry name" value="MFS general substrate transporter"/>
    <property type="match status" value="1"/>
</dbReference>
<name>A0A2U1N6T3_ARTAN</name>
<feature type="transmembrane region" description="Helical" evidence="8">
    <location>
        <begin position="342"/>
        <end position="359"/>
    </location>
</feature>
<evidence type="ECO:0000256" key="4">
    <source>
        <dbReference type="ARBA" id="ARBA00022989"/>
    </source>
</evidence>
<dbReference type="PROSITE" id="PS00217">
    <property type="entry name" value="SUGAR_TRANSPORT_2"/>
    <property type="match status" value="1"/>
</dbReference>
<comment type="similarity">
    <text evidence="6">Belongs to the major facilitator superfamily. Phosphate:H(+) symporter (TC 2.A.1.9) family.</text>
</comment>
<reference evidence="10 11" key="1">
    <citation type="journal article" date="2018" name="Mol. Plant">
        <title>The genome of Artemisia annua provides insight into the evolution of Asteraceae family and artemisinin biosynthesis.</title>
        <authorList>
            <person name="Shen Q."/>
            <person name="Zhang L."/>
            <person name="Liao Z."/>
            <person name="Wang S."/>
            <person name="Yan T."/>
            <person name="Shi P."/>
            <person name="Liu M."/>
            <person name="Fu X."/>
            <person name="Pan Q."/>
            <person name="Wang Y."/>
            <person name="Lv Z."/>
            <person name="Lu X."/>
            <person name="Zhang F."/>
            <person name="Jiang W."/>
            <person name="Ma Y."/>
            <person name="Chen M."/>
            <person name="Hao X."/>
            <person name="Li L."/>
            <person name="Tang Y."/>
            <person name="Lv G."/>
            <person name="Zhou Y."/>
            <person name="Sun X."/>
            <person name="Brodelius P.E."/>
            <person name="Rose J.K.C."/>
            <person name="Tang K."/>
        </authorList>
    </citation>
    <scope>NUCLEOTIDE SEQUENCE [LARGE SCALE GENOMIC DNA]</scope>
    <source>
        <strain evidence="11">cv. Huhao1</strain>
        <tissue evidence="10">Leaf</tissue>
    </source>
</reference>
<dbReference type="PROSITE" id="PS00216">
    <property type="entry name" value="SUGAR_TRANSPORT_1"/>
    <property type="match status" value="1"/>
</dbReference>
<evidence type="ECO:0000313" key="10">
    <source>
        <dbReference type="EMBL" id="PWA69216.1"/>
    </source>
</evidence>
<comment type="caution">
    <text evidence="10">The sequence shown here is derived from an EMBL/GenBank/DDBJ whole genome shotgun (WGS) entry which is preliminary data.</text>
</comment>
<evidence type="ECO:0000256" key="8">
    <source>
        <dbReference type="SAM" id="Phobius"/>
    </source>
</evidence>
<dbReference type="InterPro" id="IPR036259">
    <property type="entry name" value="MFS_trans_sf"/>
</dbReference>
<evidence type="ECO:0000256" key="6">
    <source>
        <dbReference type="ARBA" id="ARBA00044504"/>
    </source>
</evidence>
<dbReference type="Gene3D" id="1.20.1250.20">
    <property type="entry name" value="MFS general substrate transporter like domains"/>
    <property type="match status" value="1"/>
</dbReference>
<evidence type="ECO:0000256" key="1">
    <source>
        <dbReference type="ARBA" id="ARBA00004141"/>
    </source>
</evidence>
<dbReference type="Pfam" id="PF00083">
    <property type="entry name" value="Sugar_tr"/>
    <property type="match status" value="1"/>
</dbReference>
<feature type="transmembrane region" description="Helical" evidence="8">
    <location>
        <begin position="186"/>
        <end position="206"/>
    </location>
</feature>
<feature type="transmembrane region" description="Helical" evidence="8">
    <location>
        <begin position="371"/>
        <end position="392"/>
    </location>
</feature>
<feature type="transmembrane region" description="Helical" evidence="8">
    <location>
        <begin position="487"/>
        <end position="506"/>
    </location>
</feature>
<feature type="transmembrane region" description="Helical" evidence="8">
    <location>
        <begin position="247"/>
        <end position="266"/>
    </location>
</feature>
<dbReference type="GO" id="GO:0022857">
    <property type="term" value="F:transmembrane transporter activity"/>
    <property type="evidence" value="ECO:0007669"/>
    <property type="project" value="InterPro"/>
</dbReference>
<dbReference type="EMBL" id="PKPP01003488">
    <property type="protein sequence ID" value="PWA69216.1"/>
    <property type="molecule type" value="Genomic_DNA"/>
</dbReference>
<dbReference type="InterPro" id="IPR020846">
    <property type="entry name" value="MFS_dom"/>
</dbReference>
<dbReference type="PANTHER" id="PTHR24064">
    <property type="entry name" value="SOLUTE CARRIER FAMILY 22 MEMBER"/>
    <property type="match status" value="1"/>
</dbReference>
<comment type="subcellular location">
    <subcellularLocation>
        <location evidence="1">Membrane</location>
        <topology evidence="1">Multi-pass membrane protein</topology>
    </subcellularLocation>
</comment>
<accession>A0A2U1N6T3</accession>
<comment type="catalytic activity">
    <reaction evidence="7">
        <text>phosphate(in) + H(+)(in) = phosphate(out) + H(+)(out)</text>
        <dbReference type="Rhea" id="RHEA:29939"/>
        <dbReference type="ChEBI" id="CHEBI:15378"/>
        <dbReference type="ChEBI" id="CHEBI:43474"/>
    </reaction>
    <physiologicalReaction direction="right-to-left" evidence="7">
        <dbReference type="Rhea" id="RHEA:29941"/>
    </physiologicalReaction>
</comment>
<dbReference type="AlphaFoldDB" id="A0A2U1N6T3"/>
<dbReference type="Proteomes" id="UP000245207">
    <property type="component" value="Unassembled WGS sequence"/>
</dbReference>
<keyword evidence="11" id="KW-1185">Reference proteome</keyword>
<evidence type="ECO:0000256" key="2">
    <source>
        <dbReference type="ARBA" id="ARBA00022448"/>
    </source>
</evidence>
<evidence type="ECO:0000256" key="7">
    <source>
        <dbReference type="ARBA" id="ARBA00049011"/>
    </source>
</evidence>
<keyword evidence="5 8" id="KW-0472">Membrane</keyword>
<dbReference type="InterPro" id="IPR005829">
    <property type="entry name" value="Sugar_transporter_CS"/>
</dbReference>
<feature type="domain" description="Major facilitator superfamily (MFS) profile" evidence="9">
    <location>
        <begin position="55"/>
        <end position="511"/>
    </location>
</feature>
<evidence type="ECO:0000256" key="3">
    <source>
        <dbReference type="ARBA" id="ARBA00022692"/>
    </source>
</evidence>
<proteinExistence type="inferred from homology"/>
<keyword evidence="2" id="KW-0813">Transport</keyword>